<keyword evidence="2 5" id="KW-0812">Transmembrane</keyword>
<feature type="transmembrane region" description="Helical" evidence="5">
    <location>
        <begin position="295"/>
        <end position="318"/>
    </location>
</feature>
<feature type="transmembrane region" description="Helical" evidence="5">
    <location>
        <begin position="202"/>
        <end position="220"/>
    </location>
</feature>
<reference evidence="7 8" key="1">
    <citation type="submission" date="2015-10" db="EMBL/GenBank/DDBJ databases">
        <title>Transcriptomic analysis of a linuron degrading triple-species bacterial consortium.</title>
        <authorList>
            <person name="Albers P."/>
        </authorList>
    </citation>
    <scope>NUCLEOTIDE SEQUENCE [LARGE SCALE GENOMIC DNA]</scope>
    <source>
        <strain evidence="7 8">WDL6</strain>
    </source>
</reference>
<dbReference type="InterPro" id="IPR036259">
    <property type="entry name" value="MFS_trans_sf"/>
</dbReference>
<dbReference type="Pfam" id="PF07690">
    <property type="entry name" value="MFS_1"/>
    <property type="match status" value="1"/>
</dbReference>
<dbReference type="PROSITE" id="PS50850">
    <property type="entry name" value="MFS"/>
    <property type="match status" value="1"/>
</dbReference>
<dbReference type="InterPro" id="IPR011701">
    <property type="entry name" value="MFS"/>
</dbReference>
<keyword evidence="8" id="KW-1185">Reference proteome</keyword>
<evidence type="ECO:0000313" key="8">
    <source>
        <dbReference type="Proteomes" id="UP000059074"/>
    </source>
</evidence>
<comment type="subcellular location">
    <subcellularLocation>
        <location evidence="1">Membrane</location>
        <topology evidence="1">Multi-pass membrane protein</topology>
    </subcellularLocation>
</comment>
<feature type="transmembrane region" description="Helical" evidence="5">
    <location>
        <begin position="358"/>
        <end position="380"/>
    </location>
</feature>
<gene>
    <name evidence="7" type="ORF">APY04_2815</name>
</gene>
<feature type="domain" description="Major facilitator superfamily (MFS) profile" evidence="6">
    <location>
        <begin position="1"/>
        <end position="384"/>
    </location>
</feature>
<dbReference type="PATRIC" id="fig|121290.4.peg.186"/>
<accession>A0A109BB00</accession>
<dbReference type="InterPro" id="IPR020846">
    <property type="entry name" value="MFS_dom"/>
</dbReference>
<comment type="caution">
    <text evidence="7">The sequence shown here is derived from an EMBL/GenBank/DDBJ whole genome shotgun (WGS) entry which is preliminary data.</text>
</comment>
<organism evidence="7 8">
    <name type="scientific">Hyphomicrobium sulfonivorans</name>
    <dbReference type="NCBI Taxonomy" id="121290"/>
    <lineage>
        <taxon>Bacteria</taxon>
        <taxon>Pseudomonadati</taxon>
        <taxon>Pseudomonadota</taxon>
        <taxon>Alphaproteobacteria</taxon>
        <taxon>Hyphomicrobiales</taxon>
        <taxon>Hyphomicrobiaceae</taxon>
        <taxon>Hyphomicrobium</taxon>
    </lineage>
</organism>
<evidence type="ECO:0000256" key="3">
    <source>
        <dbReference type="ARBA" id="ARBA00022989"/>
    </source>
</evidence>
<dbReference type="PANTHER" id="PTHR23546">
    <property type="entry name" value="TRANSPORT PROTEIN"/>
    <property type="match status" value="1"/>
</dbReference>
<evidence type="ECO:0000256" key="1">
    <source>
        <dbReference type="ARBA" id="ARBA00004141"/>
    </source>
</evidence>
<sequence length="386" mass="38607">MLFGLAANAAAQAFLLVVLPGLGRDLGFSAMETGLLLGLGALVLLIAAPVWGGISETRGRRFVLLSGLFGATLGTALMAAIIGLRLAGDLDRETALIALFGARALQSLLTGGLLPAAQAWMADRTTANQRAEGMGLLGASYGIGAIVGAASAFKAGGSAPVEALVALAVAVAVGFVLVLLLIRNARTEPLSPTVRIGFPLRLIWSNLIVTFLGVCVYGVMQHVTALRLEDGFGLPRADAISTAGAGLMTASIAMAAMQIFGLRFIKLRPALLLLLGAMAGALAMLAATLAVDVPILLIALGMLGAGLGLLLPSNLALLSFIAGPAAQGRVAGVNAIAQGLGLAAGPIAGAALHKLAPSAPSLAAVVALAVVASIAVVTVFRRGQAA</sequence>
<feature type="transmembrane region" description="Helical" evidence="5">
    <location>
        <begin position="159"/>
        <end position="182"/>
    </location>
</feature>
<evidence type="ECO:0000256" key="4">
    <source>
        <dbReference type="ARBA" id="ARBA00023136"/>
    </source>
</evidence>
<name>A0A109BB00_HYPSL</name>
<evidence type="ECO:0000259" key="6">
    <source>
        <dbReference type="PROSITE" id="PS50850"/>
    </source>
</evidence>
<feature type="transmembrane region" description="Helical" evidence="5">
    <location>
        <begin position="269"/>
        <end position="289"/>
    </location>
</feature>
<keyword evidence="4 5" id="KW-0472">Membrane</keyword>
<dbReference type="Gene3D" id="1.20.1250.20">
    <property type="entry name" value="MFS general substrate transporter like domains"/>
    <property type="match status" value="1"/>
</dbReference>
<dbReference type="InterPro" id="IPR001958">
    <property type="entry name" value="Tet-R_TetA/multi-R_MdtG-like"/>
</dbReference>
<feature type="transmembrane region" description="Helical" evidence="5">
    <location>
        <begin position="63"/>
        <end position="84"/>
    </location>
</feature>
<dbReference type="GO" id="GO:0016020">
    <property type="term" value="C:membrane"/>
    <property type="evidence" value="ECO:0007669"/>
    <property type="project" value="UniProtKB-SubCell"/>
</dbReference>
<feature type="transmembrane region" description="Helical" evidence="5">
    <location>
        <begin position="240"/>
        <end position="262"/>
    </location>
</feature>
<evidence type="ECO:0000313" key="7">
    <source>
        <dbReference type="EMBL" id="KWT65463.1"/>
    </source>
</evidence>
<dbReference type="PRINTS" id="PR01035">
    <property type="entry name" value="TCRTETA"/>
</dbReference>
<feature type="transmembrane region" description="Helical" evidence="5">
    <location>
        <begin position="33"/>
        <end position="51"/>
    </location>
</feature>
<dbReference type="PANTHER" id="PTHR23546:SF1">
    <property type="entry name" value="MEMBRANE PROTEIN"/>
    <property type="match status" value="1"/>
</dbReference>
<dbReference type="SUPFAM" id="SSF103473">
    <property type="entry name" value="MFS general substrate transporter"/>
    <property type="match status" value="1"/>
</dbReference>
<evidence type="ECO:0000256" key="5">
    <source>
        <dbReference type="SAM" id="Phobius"/>
    </source>
</evidence>
<keyword evidence="3 5" id="KW-1133">Transmembrane helix</keyword>
<protein>
    <submittedName>
        <fullName evidence="7">Multidrug-efflux transporter</fullName>
    </submittedName>
</protein>
<feature type="transmembrane region" description="Helical" evidence="5">
    <location>
        <begin position="330"/>
        <end position="352"/>
    </location>
</feature>
<dbReference type="GO" id="GO:0022857">
    <property type="term" value="F:transmembrane transporter activity"/>
    <property type="evidence" value="ECO:0007669"/>
    <property type="project" value="InterPro"/>
</dbReference>
<dbReference type="AlphaFoldDB" id="A0A109BB00"/>
<feature type="transmembrane region" description="Helical" evidence="5">
    <location>
        <begin position="133"/>
        <end position="153"/>
    </location>
</feature>
<dbReference type="STRING" id="121290.APY04_2815"/>
<proteinExistence type="predicted"/>
<evidence type="ECO:0000256" key="2">
    <source>
        <dbReference type="ARBA" id="ARBA00022692"/>
    </source>
</evidence>
<dbReference type="EMBL" id="LMTR01000079">
    <property type="protein sequence ID" value="KWT65463.1"/>
    <property type="molecule type" value="Genomic_DNA"/>
</dbReference>
<dbReference type="Proteomes" id="UP000059074">
    <property type="component" value="Unassembled WGS sequence"/>
</dbReference>
<feature type="transmembrane region" description="Helical" evidence="5">
    <location>
        <begin position="96"/>
        <end position="121"/>
    </location>
</feature>